<comment type="caution">
    <text evidence="1">The sequence shown here is derived from an EMBL/GenBank/DDBJ whole genome shotgun (WGS) entry which is preliminary data.</text>
</comment>
<reference evidence="1 2" key="1">
    <citation type="submission" date="2024-01" db="EMBL/GenBank/DDBJ databases">
        <authorList>
            <person name="Waweru B."/>
        </authorList>
    </citation>
    <scope>NUCLEOTIDE SEQUENCE [LARGE SCALE GENOMIC DNA]</scope>
</reference>
<dbReference type="EMBL" id="CAWUPB010001197">
    <property type="protein sequence ID" value="CAK7356925.1"/>
    <property type="molecule type" value="Genomic_DNA"/>
</dbReference>
<sequence length="82" mass="9251">MDDWCLMFGTIEKMVATEQVEFVERLRPGLWLSMGDSVMEGEFGRDDDSGRCCVGAAMEVAVEMAPPSFYFAETTFSPDYIF</sequence>
<accession>A0AAV1SWK5</accession>
<proteinExistence type="predicted"/>
<organism evidence="1 2">
    <name type="scientific">Dovyalis caffra</name>
    <dbReference type="NCBI Taxonomy" id="77055"/>
    <lineage>
        <taxon>Eukaryota</taxon>
        <taxon>Viridiplantae</taxon>
        <taxon>Streptophyta</taxon>
        <taxon>Embryophyta</taxon>
        <taxon>Tracheophyta</taxon>
        <taxon>Spermatophyta</taxon>
        <taxon>Magnoliopsida</taxon>
        <taxon>eudicotyledons</taxon>
        <taxon>Gunneridae</taxon>
        <taxon>Pentapetalae</taxon>
        <taxon>rosids</taxon>
        <taxon>fabids</taxon>
        <taxon>Malpighiales</taxon>
        <taxon>Salicaceae</taxon>
        <taxon>Flacourtieae</taxon>
        <taxon>Dovyalis</taxon>
    </lineage>
</organism>
<protein>
    <submittedName>
        <fullName evidence="1">Uncharacterized protein</fullName>
    </submittedName>
</protein>
<name>A0AAV1SWK5_9ROSI</name>
<dbReference type="Proteomes" id="UP001314170">
    <property type="component" value="Unassembled WGS sequence"/>
</dbReference>
<evidence type="ECO:0000313" key="1">
    <source>
        <dbReference type="EMBL" id="CAK7356925.1"/>
    </source>
</evidence>
<evidence type="ECO:0000313" key="2">
    <source>
        <dbReference type="Proteomes" id="UP001314170"/>
    </source>
</evidence>
<keyword evidence="2" id="KW-1185">Reference proteome</keyword>
<gene>
    <name evidence="1" type="ORF">DCAF_LOCUS27206</name>
</gene>
<dbReference type="AlphaFoldDB" id="A0AAV1SWK5"/>